<dbReference type="RefSeq" id="WP_208674746.1">
    <property type="nucleotide sequence ID" value="NZ_CP030139.2"/>
</dbReference>
<comment type="similarity">
    <text evidence="2">Belongs to the membrane fusion protein (MFP) (TC 8.A.1) family.</text>
</comment>
<dbReference type="InterPro" id="IPR058626">
    <property type="entry name" value="MdtA-like_b-barrel"/>
</dbReference>
<evidence type="ECO:0000259" key="5">
    <source>
        <dbReference type="Pfam" id="PF25967"/>
    </source>
</evidence>
<feature type="coiled-coil region" evidence="3">
    <location>
        <begin position="169"/>
        <end position="210"/>
    </location>
</feature>
<reference evidence="6 7" key="1">
    <citation type="journal article" date="2018" name="Sci. Rep.">
        <title>Genome Features and Biochemical Characteristics of a Robust, Fast Growing and Naturally Transformable Cyanobacterium Synechococcus elongatus PCC 11801 Isolated from India.</title>
        <authorList>
            <person name="Jaiswal D."/>
            <person name="Sengupta A."/>
            <person name="Sohoni S."/>
            <person name="Sengupta S."/>
            <person name="Phadnavis A.G."/>
            <person name="Pakrasi H.B."/>
            <person name="Wangikar P.P."/>
        </authorList>
    </citation>
    <scope>NUCLEOTIDE SEQUENCE [LARGE SCALE GENOMIC DNA]</scope>
    <source>
        <strain evidence="6 7">PCC 11801</strain>
    </source>
</reference>
<evidence type="ECO:0000313" key="6">
    <source>
        <dbReference type="EMBL" id="AZB71443.1"/>
    </source>
</evidence>
<sequence length="414" mass="44311">MKNSKSLLSQHSFPFLLGVVLALPIFSTSCRPVLEADAQTPSIATEIITLQTNLTKNSTEFVGSLEAAQIAEVRPEIQGRVERIIVSPGQSVDVGRSLLVLKADETLPQLQGSLAALDVAIGGRENALKALDIARAQRDTARSDLNLKIINTKRVQQLVADGALAQIYLDEVLAKQDAARNSLKAAEEQVAAAQVAITQADAKIREARAQAQSSGVSLGFKNVVAPIAGVVDDILVKVGDYVTTGQPVTRITQTDMFYLNIEVPAEKANQLKIGLAVELLDPSNGQQLATGSLVFISPTVKFNAQGILTKAQFQNVNSKLRDGQFVAARLIWGVQPGILVPTGAISRISGKSFVFVVDKKPNQKGQPVVRLQPVELGPIQGNQYQIKSGLKTGDRIAVTNVLRLRDGAVIQSHN</sequence>
<dbReference type="AlphaFoldDB" id="A0AAN1QLF2"/>
<dbReference type="InterPro" id="IPR058627">
    <property type="entry name" value="MdtA-like_C"/>
</dbReference>
<dbReference type="Pfam" id="PF25944">
    <property type="entry name" value="Beta-barrel_RND"/>
    <property type="match status" value="1"/>
</dbReference>
<organism evidence="6 7">
    <name type="scientific">Synechococcus elongatus PCC 11801</name>
    <dbReference type="NCBI Taxonomy" id="2219813"/>
    <lineage>
        <taxon>Bacteria</taxon>
        <taxon>Bacillati</taxon>
        <taxon>Cyanobacteriota</taxon>
        <taxon>Cyanophyceae</taxon>
        <taxon>Synechococcales</taxon>
        <taxon>Synechococcaceae</taxon>
        <taxon>Synechococcus</taxon>
    </lineage>
</organism>
<dbReference type="Gene3D" id="2.40.50.100">
    <property type="match status" value="2"/>
</dbReference>
<evidence type="ECO:0000256" key="3">
    <source>
        <dbReference type="SAM" id="Coils"/>
    </source>
</evidence>
<evidence type="ECO:0000256" key="2">
    <source>
        <dbReference type="ARBA" id="ARBA00009477"/>
    </source>
</evidence>
<feature type="domain" description="Multidrug resistance protein MdtA-like C-terminal permuted SH3" evidence="5">
    <location>
        <begin position="338"/>
        <end position="398"/>
    </location>
</feature>
<evidence type="ECO:0000313" key="7">
    <source>
        <dbReference type="Proteomes" id="UP000267249"/>
    </source>
</evidence>
<dbReference type="SUPFAM" id="SSF111369">
    <property type="entry name" value="HlyD-like secretion proteins"/>
    <property type="match status" value="2"/>
</dbReference>
<dbReference type="EMBL" id="CP030139">
    <property type="protein sequence ID" value="AZB71443.1"/>
    <property type="molecule type" value="Genomic_DNA"/>
</dbReference>
<dbReference type="Gene3D" id="2.40.30.170">
    <property type="match status" value="1"/>
</dbReference>
<protein>
    <submittedName>
        <fullName evidence="6">Efflux RND transporter periplasmic adaptor subunit</fullName>
    </submittedName>
</protein>
<evidence type="ECO:0000259" key="4">
    <source>
        <dbReference type="Pfam" id="PF25944"/>
    </source>
</evidence>
<dbReference type="Gene3D" id="1.10.287.470">
    <property type="entry name" value="Helix hairpin bin"/>
    <property type="match status" value="2"/>
</dbReference>
<dbReference type="PROSITE" id="PS51257">
    <property type="entry name" value="PROKAR_LIPOPROTEIN"/>
    <property type="match status" value="1"/>
</dbReference>
<dbReference type="PANTHER" id="PTHR30469:SF39">
    <property type="entry name" value="SLL0180 PROTEIN"/>
    <property type="match status" value="1"/>
</dbReference>
<dbReference type="InterPro" id="IPR006143">
    <property type="entry name" value="RND_pump_MFP"/>
</dbReference>
<dbReference type="GO" id="GO:1990281">
    <property type="term" value="C:efflux pump complex"/>
    <property type="evidence" value="ECO:0007669"/>
    <property type="project" value="TreeGrafter"/>
</dbReference>
<evidence type="ECO:0000256" key="1">
    <source>
        <dbReference type="ARBA" id="ARBA00004236"/>
    </source>
</evidence>
<dbReference type="PANTHER" id="PTHR30469">
    <property type="entry name" value="MULTIDRUG RESISTANCE PROTEIN MDTA"/>
    <property type="match status" value="1"/>
</dbReference>
<proteinExistence type="inferred from homology"/>
<keyword evidence="3" id="KW-0175">Coiled coil</keyword>
<gene>
    <name evidence="6" type="ORF">DOP62_00725</name>
</gene>
<accession>A0AAN1QLF2</accession>
<dbReference type="GO" id="GO:0015562">
    <property type="term" value="F:efflux transmembrane transporter activity"/>
    <property type="evidence" value="ECO:0007669"/>
    <property type="project" value="TreeGrafter"/>
</dbReference>
<dbReference type="Proteomes" id="UP000267249">
    <property type="component" value="Chromosome"/>
</dbReference>
<feature type="domain" description="Multidrug resistance protein MdtA-like beta-barrel" evidence="4">
    <location>
        <begin position="267"/>
        <end position="330"/>
    </location>
</feature>
<dbReference type="Gene3D" id="2.40.420.20">
    <property type="match status" value="1"/>
</dbReference>
<comment type="subcellular location">
    <subcellularLocation>
        <location evidence="1">Cell membrane</location>
    </subcellularLocation>
</comment>
<dbReference type="NCBIfam" id="TIGR01730">
    <property type="entry name" value="RND_mfp"/>
    <property type="match status" value="1"/>
</dbReference>
<name>A0AAN1QLF2_SYNEL</name>
<dbReference type="Pfam" id="PF25967">
    <property type="entry name" value="RND-MFP_C"/>
    <property type="match status" value="1"/>
</dbReference>